<protein>
    <submittedName>
        <fullName evidence="1">Uncharacterized protein</fullName>
    </submittedName>
</protein>
<reference evidence="1 2" key="1">
    <citation type="submission" date="2020-08" db="EMBL/GenBank/DDBJ databases">
        <title>Genomic Encyclopedia of Type Strains, Phase IV (KMG-IV): sequencing the most valuable type-strain genomes for metagenomic binning, comparative biology and taxonomic classification.</title>
        <authorList>
            <person name="Goeker M."/>
        </authorList>
    </citation>
    <scope>NUCLEOTIDE SEQUENCE [LARGE SCALE GENOMIC DNA]</scope>
    <source>
        <strain evidence="1 2">DSM 26723</strain>
    </source>
</reference>
<evidence type="ECO:0000313" key="1">
    <source>
        <dbReference type="EMBL" id="MBB6095250.1"/>
    </source>
</evidence>
<comment type="caution">
    <text evidence="1">The sequence shown here is derived from an EMBL/GenBank/DDBJ whole genome shotgun (WGS) entry which is preliminary data.</text>
</comment>
<proteinExistence type="predicted"/>
<gene>
    <name evidence="1" type="ORF">HNQ60_004140</name>
</gene>
<dbReference type="Proteomes" id="UP000588068">
    <property type="component" value="Unassembled WGS sequence"/>
</dbReference>
<name>A0A841HSQ9_9GAMM</name>
<dbReference type="RefSeq" id="WP_184334645.1">
    <property type="nucleotide sequence ID" value="NZ_JACHHZ010000005.1"/>
</dbReference>
<dbReference type="EMBL" id="JACHHZ010000005">
    <property type="protein sequence ID" value="MBB6095250.1"/>
    <property type="molecule type" value="Genomic_DNA"/>
</dbReference>
<organism evidence="1 2">
    <name type="scientific">Povalibacter uvarum</name>
    <dbReference type="NCBI Taxonomy" id="732238"/>
    <lineage>
        <taxon>Bacteria</taxon>
        <taxon>Pseudomonadati</taxon>
        <taxon>Pseudomonadota</taxon>
        <taxon>Gammaproteobacteria</taxon>
        <taxon>Steroidobacterales</taxon>
        <taxon>Steroidobacteraceae</taxon>
        <taxon>Povalibacter</taxon>
    </lineage>
</organism>
<accession>A0A841HSQ9</accession>
<sequence>MRYEKQTFRNETVTLDGNEFIECTFAGCRFQYSGGDFNIDRIRFDSLEFTVDGPAARTVLLLQSLWSNEVGRQAVQSMLEGTAKRADA</sequence>
<dbReference type="AlphaFoldDB" id="A0A841HSQ9"/>
<evidence type="ECO:0000313" key="2">
    <source>
        <dbReference type="Proteomes" id="UP000588068"/>
    </source>
</evidence>
<keyword evidence="2" id="KW-1185">Reference proteome</keyword>